<organism evidence="1 2">
    <name type="scientific">Vibrio maritimus</name>
    <dbReference type="NCBI Taxonomy" id="990268"/>
    <lineage>
        <taxon>Bacteria</taxon>
        <taxon>Pseudomonadati</taxon>
        <taxon>Pseudomonadota</taxon>
        <taxon>Gammaproteobacteria</taxon>
        <taxon>Vibrionales</taxon>
        <taxon>Vibrionaceae</taxon>
        <taxon>Vibrio</taxon>
    </lineage>
</organism>
<accession>A0A090T5U8</accession>
<dbReference type="Gene3D" id="1.10.287.1080">
    <property type="entry name" value="MazG-like"/>
    <property type="match status" value="1"/>
</dbReference>
<evidence type="ECO:0000313" key="1">
    <source>
        <dbReference type="EMBL" id="GAL35316.1"/>
    </source>
</evidence>
<protein>
    <submittedName>
        <fullName evidence="1">Uncharacterized protein</fullName>
    </submittedName>
</protein>
<dbReference type="EMBL" id="BBMT01000006">
    <property type="protein sequence ID" value="GAL35316.1"/>
    <property type="molecule type" value="Genomic_DNA"/>
</dbReference>
<proteinExistence type="predicted"/>
<sequence>MQSHIKGFAHALKLSEHYVLKLIEKVGELSESVRKDKCGLPSREELKGKVQSVMLTNQK</sequence>
<reference evidence="1 2" key="1">
    <citation type="submission" date="2014-09" db="EMBL/GenBank/DDBJ databases">
        <title>Vibrio maritimus JCM 19240. (C210) whole genome shotgun sequence.</title>
        <authorList>
            <person name="Sawabe T."/>
            <person name="Meirelles P."/>
            <person name="Nakanishi M."/>
            <person name="Sayaka M."/>
            <person name="Hattori M."/>
            <person name="Ohkuma M."/>
        </authorList>
    </citation>
    <scope>NUCLEOTIDE SEQUENCE [LARGE SCALE GENOMIC DNA]</scope>
    <source>
        <strain evidence="1 2">JCM 19240</strain>
    </source>
</reference>
<dbReference type="AlphaFoldDB" id="A0A090T5U8"/>
<name>A0A090T5U8_9VIBR</name>
<reference evidence="1 2" key="2">
    <citation type="submission" date="2014-09" db="EMBL/GenBank/DDBJ databases">
        <authorList>
            <consortium name="NBRP consortium"/>
            <person name="Sawabe T."/>
            <person name="Meirelles P."/>
            <person name="Nakanishi M."/>
            <person name="Sayaka M."/>
            <person name="Hattori M."/>
            <person name="Ohkuma M."/>
        </authorList>
    </citation>
    <scope>NUCLEOTIDE SEQUENCE [LARGE SCALE GENOMIC DNA]</scope>
    <source>
        <strain evidence="1 2">JCM 19240</strain>
    </source>
</reference>
<dbReference type="Proteomes" id="UP000029224">
    <property type="component" value="Unassembled WGS sequence"/>
</dbReference>
<gene>
    <name evidence="1" type="ORF">JCM19240_3686</name>
</gene>
<evidence type="ECO:0000313" key="2">
    <source>
        <dbReference type="Proteomes" id="UP000029224"/>
    </source>
</evidence>
<comment type="caution">
    <text evidence="1">The sequence shown here is derived from an EMBL/GenBank/DDBJ whole genome shotgun (WGS) entry which is preliminary data.</text>
</comment>
<keyword evidence="2" id="KW-1185">Reference proteome</keyword>